<dbReference type="Proteomes" id="UP000031390">
    <property type="component" value="Unassembled WGS sequence"/>
</dbReference>
<protein>
    <submittedName>
        <fullName evidence="1">Uncharacterized protein</fullName>
    </submittedName>
</protein>
<evidence type="ECO:0000313" key="2">
    <source>
        <dbReference type="Proteomes" id="UP000031390"/>
    </source>
</evidence>
<reference evidence="1 2" key="1">
    <citation type="submission" date="2014-12" db="EMBL/GenBank/DDBJ databases">
        <title>Genome sequence of Morococcus cerebrosus.</title>
        <authorList>
            <person name="Shin S.-K."/>
            <person name="Yi H."/>
        </authorList>
    </citation>
    <scope>NUCLEOTIDE SEQUENCE [LARGE SCALE GENOMIC DNA]</scope>
    <source>
        <strain evidence="1 2">CIP 81.93</strain>
    </source>
</reference>
<accession>A0A0C1EDU2</accession>
<comment type="caution">
    <text evidence="1">The sequence shown here is derived from an EMBL/GenBank/DDBJ whole genome shotgun (WGS) entry which is preliminary data.</text>
</comment>
<organism evidence="1 2">
    <name type="scientific">Morococcus cerebrosus</name>
    <dbReference type="NCBI Taxonomy" id="1056807"/>
    <lineage>
        <taxon>Bacteria</taxon>
        <taxon>Pseudomonadati</taxon>
        <taxon>Pseudomonadota</taxon>
        <taxon>Betaproteobacteria</taxon>
        <taxon>Neisseriales</taxon>
        <taxon>Neisseriaceae</taxon>
        <taxon>Morococcus</taxon>
    </lineage>
</organism>
<dbReference type="AlphaFoldDB" id="A0A0C1EDU2"/>
<gene>
    <name evidence="1" type="ORF">MCC93_16850</name>
</gene>
<name>A0A0C1EDU2_9NEIS</name>
<proteinExistence type="predicted"/>
<sequence length="45" mass="5455">MFKFNKLDITFLTYAVKDDASLRKPRYKDDPIIDEFQTDKQSFHQ</sequence>
<dbReference type="EMBL" id="JUFZ01000077">
    <property type="protein sequence ID" value="KIC06938.1"/>
    <property type="molecule type" value="Genomic_DNA"/>
</dbReference>
<evidence type="ECO:0000313" key="1">
    <source>
        <dbReference type="EMBL" id="KIC06938.1"/>
    </source>
</evidence>